<keyword evidence="2" id="KW-1185">Reference proteome</keyword>
<evidence type="ECO:0000313" key="2">
    <source>
        <dbReference type="Proteomes" id="UP000436006"/>
    </source>
</evidence>
<evidence type="ECO:0000313" key="1">
    <source>
        <dbReference type="EMBL" id="MVM28439.1"/>
    </source>
</evidence>
<comment type="caution">
    <text evidence="1">The sequence shown here is derived from an EMBL/GenBank/DDBJ whole genome shotgun (WGS) entry which is preliminary data.</text>
</comment>
<protein>
    <submittedName>
        <fullName evidence="1">Uncharacterized protein</fullName>
    </submittedName>
</protein>
<accession>A0A7K1S3P7</accession>
<dbReference type="Proteomes" id="UP000436006">
    <property type="component" value="Unassembled WGS sequence"/>
</dbReference>
<sequence>MQPLLDKSIKPPIDDRILEYIKDAEMTNERNGVLNEGKTFRELKEQGLHLWADRKTTEMVDSIAYKVESEARSKIKP</sequence>
<dbReference type="AlphaFoldDB" id="A0A7K1S3P7"/>
<proteinExistence type="predicted"/>
<name>A0A7K1S3P7_9BACT</name>
<dbReference type="EMBL" id="WPIN01000001">
    <property type="protein sequence ID" value="MVM28439.1"/>
    <property type="molecule type" value="Genomic_DNA"/>
</dbReference>
<organism evidence="1 2">
    <name type="scientific">Spirosoma arboris</name>
    <dbReference type="NCBI Taxonomy" id="2682092"/>
    <lineage>
        <taxon>Bacteria</taxon>
        <taxon>Pseudomonadati</taxon>
        <taxon>Bacteroidota</taxon>
        <taxon>Cytophagia</taxon>
        <taxon>Cytophagales</taxon>
        <taxon>Cytophagaceae</taxon>
        <taxon>Spirosoma</taxon>
    </lineage>
</organism>
<gene>
    <name evidence="1" type="ORF">GO755_00240</name>
</gene>
<dbReference type="RefSeq" id="WP_157582562.1">
    <property type="nucleotide sequence ID" value="NZ_WPIN01000001.1"/>
</dbReference>
<reference evidence="1 2" key="1">
    <citation type="submission" date="2019-12" db="EMBL/GenBank/DDBJ databases">
        <title>Spirosoma sp. HMF4905 genome sequencing and assembly.</title>
        <authorList>
            <person name="Kang H."/>
            <person name="Cha I."/>
            <person name="Kim H."/>
            <person name="Joh K."/>
        </authorList>
    </citation>
    <scope>NUCLEOTIDE SEQUENCE [LARGE SCALE GENOMIC DNA]</scope>
    <source>
        <strain evidence="1 2">HMF4905</strain>
    </source>
</reference>